<feature type="compositionally biased region" description="Polar residues" evidence="5">
    <location>
        <begin position="36"/>
        <end position="55"/>
    </location>
</feature>
<dbReference type="Pfam" id="PF10248">
    <property type="entry name" value="Mlf1IP"/>
    <property type="match status" value="1"/>
</dbReference>
<protein>
    <submittedName>
        <fullName evidence="6">Uncharacterized protein</fullName>
    </submittedName>
</protein>
<evidence type="ECO:0000313" key="7">
    <source>
        <dbReference type="Proteomes" id="UP000054408"/>
    </source>
</evidence>
<evidence type="ECO:0000313" key="6">
    <source>
        <dbReference type="EMBL" id="KNC48590.1"/>
    </source>
</evidence>
<organism evidence="6 7">
    <name type="scientific">Thecamonas trahens ATCC 50062</name>
    <dbReference type="NCBI Taxonomy" id="461836"/>
    <lineage>
        <taxon>Eukaryota</taxon>
        <taxon>Apusozoa</taxon>
        <taxon>Apusomonadida</taxon>
        <taxon>Apusomonadidae</taxon>
        <taxon>Thecamonas</taxon>
    </lineage>
</organism>
<comment type="subcellular location">
    <subcellularLocation>
        <location evidence="1">Cytoplasm</location>
    </subcellularLocation>
</comment>
<feature type="region of interest" description="Disordered" evidence="5">
    <location>
        <begin position="1"/>
        <end position="55"/>
    </location>
</feature>
<feature type="compositionally biased region" description="Low complexity" evidence="5">
    <location>
        <begin position="1"/>
        <end position="19"/>
    </location>
</feature>
<dbReference type="STRING" id="461836.A0A0L0D8Q0"/>
<evidence type="ECO:0000256" key="2">
    <source>
        <dbReference type="ARBA" id="ARBA00008332"/>
    </source>
</evidence>
<dbReference type="GO" id="GO:0005737">
    <property type="term" value="C:cytoplasm"/>
    <property type="evidence" value="ECO:0007669"/>
    <property type="project" value="UniProtKB-SubCell"/>
</dbReference>
<dbReference type="GeneID" id="25560176"/>
<feature type="region of interest" description="Disordered" evidence="5">
    <location>
        <begin position="274"/>
        <end position="295"/>
    </location>
</feature>
<evidence type="ECO:0000256" key="3">
    <source>
        <dbReference type="ARBA" id="ARBA00022490"/>
    </source>
</evidence>
<dbReference type="InterPro" id="IPR019376">
    <property type="entry name" value="Myeloid_leukemia_factor"/>
</dbReference>
<dbReference type="RefSeq" id="XP_013762646.1">
    <property type="nucleotide sequence ID" value="XM_013907192.1"/>
</dbReference>
<gene>
    <name evidence="6" type="ORF">AMSG_00367</name>
</gene>
<evidence type="ECO:0000256" key="4">
    <source>
        <dbReference type="ARBA" id="ARBA00022553"/>
    </source>
</evidence>
<sequence>MSMSYTSTTPQRTRYTPQTSGYTPRTSGNRYRRHPTSGSSSGRLGNSYRTPSRLSSAGSFHAATASLPAATGGLCTPSVRQRRTVRSARPARSARQPLHHLRVPSYDLGGGDSAGLAVLGQRAGRRNVHEDSGEADDHRPTAAAIVRAPAGEQAQFGDVVEASRAPAVQRPDVGVDVTRGRSRQGRRAADPWEMPSSSLVPWSGGSSPFAAMEVMMSNMMRAFGSMGVGEELAPALGGGGGGFSYCSSSVYVSGGSDPSKAYYETRSVARGPGYEQSARAVHDPQTGTAQGVRRRMGETGYEVIRSADLAGNVETQQNYVNMTADELDAFESRWAASAHAHASRYMLPSSASGSQRA</sequence>
<dbReference type="Proteomes" id="UP000054408">
    <property type="component" value="Unassembled WGS sequence"/>
</dbReference>
<evidence type="ECO:0000256" key="5">
    <source>
        <dbReference type="SAM" id="MobiDB-lite"/>
    </source>
</evidence>
<evidence type="ECO:0000256" key="1">
    <source>
        <dbReference type="ARBA" id="ARBA00004496"/>
    </source>
</evidence>
<feature type="compositionally biased region" description="Polar residues" evidence="5">
    <location>
        <begin position="20"/>
        <end position="29"/>
    </location>
</feature>
<reference evidence="6 7" key="1">
    <citation type="submission" date="2010-05" db="EMBL/GenBank/DDBJ databases">
        <title>The Genome Sequence of Thecamonas trahens ATCC 50062.</title>
        <authorList>
            <consortium name="The Broad Institute Genome Sequencing Platform"/>
            <person name="Russ C."/>
            <person name="Cuomo C."/>
            <person name="Shea T."/>
            <person name="Young S.K."/>
            <person name="Zeng Q."/>
            <person name="Koehrsen M."/>
            <person name="Haas B."/>
            <person name="Borodovsky M."/>
            <person name="Guigo R."/>
            <person name="Alvarado L."/>
            <person name="Berlin A."/>
            <person name="Bochicchio J."/>
            <person name="Borenstein D."/>
            <person name="Chapman S."/>
            <person name="Chen Z."/>
            <person name="Freedman E."/>
            <person name="Gellesch M."/>
            <person name="Goldberg J."/>
            <person name="Griggs A."/>
            <person name="Gujja S."/>
            <person name="Heilman E."/>
            <person name="Heiman D."/>
            <person name="Hepburn T."/>
            <person name="Howarth C."/>
            <person name="Jen D."/>
            <person name="Larson L."/>
            <person name="Mehta T."/>
            <person name="Park D."/>
            <person name="Pearson M."/>
            <person name="Roberts A."/>
            <person name="Saif S."/>
            <person name="Shenoy N."/>
            <person name="Sisk P."/>
            <person name="Stolte C."/>
            <person name="Sykes S."/>
            <person name="Thomson T."/>
            <person name="Walk T."/>
            <person name="White J."/>
            <person name="Yandava C."/>
            <person name="Burger G."/>
            <person name="Gray M.W."/>
            <person name="Holland P.W.H."/>
            <person name="King N."/>
            <person name="Lang F.B.F."/>
            <person name="Roger A.J."/>
            <person name="Ruiz-Trillo I."/>
            <person name="Lander E."/>
            <person name="Nusbaum C."/>
        </authorList>
    </citation>
    <scope>NUCLEOTIDE SEQUENCE [LARGE SCALE GENOMIC DNA]</scope>
    <source>
        <strain evidence="6 7">ATCC 50062</strain>
    </source>
</reference>
<keyword evidence="4" id="KW-0597">Phosphoprotein</keyword>
<dbReference type="EMBL" id="GL349434">
    <property type="protein sequence ID" value="KNC48590.1"/>
    <property type="molecule type" value="Genomic_DNA"/>
</dbReference>
<dbReference type="AlphaFoldDB" id="A0A0L0D8Q0"/>
<keyword evidence="3" id="KW-0963">Cytoplasm</keyword>
<dbReference type="PANTHER" id="PTHR13105">
    <property type="entry name" value="MYELOID LEUKEMIA FACTOR"/>
    <property type="match status" value="1"/>
</dbReference>
<proteinExistence type="inferred from homology"/>
<keyword evidence="7" id="KW-1185">Reference proteome</keyword>
<comment type="similarity">
    <text evidence="2">Belongs to the MLF family.</text>
</comment>
<name>A0A0L0D8Q0_THETB</name>
<accession>A0A0L0D8Q0</accession>